<keyword evidence="4" id="KW-1185">Reference proteome</keyword>
<accession>A0A1G8IK90</accession>
<dbReference type="STRING" id="428992.SAMN05216272_106315"/>
<dbReference type="Gene3D" id="3.40.50.300">
    <property type="entry name" value="P-loop containing nucleotide triphosphate hydrolases"/>
    <property type="match status" value="1"/>
</dbReference>
<keyword evidence="3" id="KW-0132">Cell division</keyword>
<protein>
    <submittedName>
        <fullName evidence="3">Cell division protein ZapE</fullName>
    </submittedName>
</protein>
<dbReference type="NCBIfam" id="NF040713">
    <property type="entry name" value="ZapE"/>
    <property type="match status" value="1"/>
</dbReference>
<dbReference type="Pfam" id="PF03969">
    <property type="entry name" value="AFG1_ATPase"/>
    <property type="match status" value="2"/>
</dbReference>
<dbReference type="OrthoDB" id="9774491at2"/>
<organism evidence="3 4">
    <name type="scientific">Pseudomonas panipatensis</name>
    <dbReference type="NCBI Taxonomy" id="428992"/>
    <lineage>
        <taxon>Bacteria</taxon>
        <taxon>Pseudomonadati</taxon>
        <taxon>Pseudomonadota</taxon>
        <taxon>Gammaproteobacteria</taxon>
        <taxon>Pseudomonadales</taxon>
        <taxon>Pseudomonadaceae</taxon>
        <taxon>Pseudomonas</taxon>
    </lineage>
</organism>
<proteinExistence type="predicted"/>
<evidence type="ECO:0000256" key="1">
    <source>
        <dbReference type="ARBA" id="ARBA00022741"/>
    </source>
</evidence>
<evidence type="ECO:0000313" key="4">
    <source>
        <dbReference type="Proteomes" id="UP000199636"/>
    </source>
</evidence>
<sequence length="374" mass="41775">MNASAQIPLSPLAAYRQALTQRGFAEDPAQAHAARLLEDCQVALHQGLRPSGVYLWGPVGRGKTWLMDRFYESLRVPARRQHFHHFMQWVHRRLFQLSGTPEPLHALASELALELRVLCFDELFVSDIGDAMLLGGLLRAMFERGVVMVATSNQPPQQLYAEGFNRERFVPAIAALERHMQVVAVDGGRDHRLHPGAPAQRYWLSREGVPSALAYVYAALGGGAGSTQPLDLGGRCIQVLRRNERVLWCRYADLCEQPLAAPDFIALCDRYRAILLADVPALGGERREARIARGTEDGVERVVAGDRQLPALSAKDDGVRRFIALVDECYDRGVPLYLEAAVALDELYSHGGLEFPFRRTLSRLREMQLQRFAG</sequence>
<dbReference type="EMBL" id="FNDS01000006">
    <property type="protein sequence ID" value="SDI19448.1"/>
    <property type="molecule type" value="Genomic_DNA"/>
</dbReference>
<dbReference type="GO" id="GO:0016887">
    <property type="term" value="F:ATP hydrolysis activity"/>
    <property type="evidence" value="ECO:0007669"/>
    <property type="project" value="InterPro"/>
</dbReference>
<dbReference type="GO" id="GO:0005737">
    <property type="term" value="C:cytoplasm"/>
    <property type="evidence" value="ECO:0007669"/>
    <property type="project" value="TreeGrafter"/>
</dbReference>
<reference evidence="4" key="1">
    <citation type="submission" date="2016-10" db="EMBL/GenBank/DDBJ databases">
        <authorList>
            <person name="Varghese N."/>
            <person name="Submissions S."/>
        </authorList>
    </citation>
    <scope>NUCLEOTIDE SEQUENCE [LARGE SCALE GENOMIC DNA]</scope>
    <source>
        <strain evidence="4">CCM 7469</strain>
    </source>
</reference>
<evidence type="ECO:0000256" key="2">
    <source>
        <dbReference type="ARBA" id="ARBA00022840"/>
    </source>
</evidence>
<dbReference type="InterPro" id="IPR005654">
    <property type="entry name" value="ATPase_AFG1-like"/>
</dbReference>
<dbReference type="PANTHER" id="PTHR12169">
    <property type="entry name" value="ATPASE N2B"/>
    <property type="match status" value="1"/>
</dbReference>
<dbReference type="GO" id="GO:0032153">
    <property type="term" value="C:cell division site"/>
    <property type="evidence" value="ECO:0007669"/>
    <property type="project" value="TreeGrafter"/>
</dbReference>
<dbReference type="SUPFAM" id="SSF52540">
    <property type="entry name" value="P-loop containing nucleoside triphosphate hydrolases"/>
    <property type="match status" value="1"/>
</dbReference>
<keyword evidence="1" id="KW-0547">Nucleotide-binding</keyword>
<dbReference type="GO" id="GO:0051301">
    <property type="term" value="P:cell division"/>
    <property type="evidence" value="ECO:0007669"/>
    <property type="project" value="UniProtKB-KW"/>
</dbReference>
<name>A0A1G8IK90_9PSED</name>
<dbReference type="InterPro" id="IPR027417">
    <property type="entry name" value="P-loop_NTPase"/>
</dbReference>
<gene>
    <name evidence="3" type="ORF">SAMN05216272_106315</name>
</gene>
<evidence type="ECO:0000313" key="3">
    <source>
        <dbReference type="EMBL" id="SDI19448.1"/>
    </source>
</evidence>
<dbReference type="PANTHER" id="PTHR12169:SF6">
    <property type="entry name" value="AFG1-LIKE ATPASE"/>
    <property type="match status" value="1"/>
</dbReference>
<dbReference type="GO" id="GO:0005524">
    <property type="term" value="F:ATP binding"/>
    <property type="evidence" value="ECO:0007669"/>
    <property type="project" value="UniProtKB-KW"/>
</dbReference>
<keyword evidence="2" id="KW-0067">ATP-binding</keyword>
<keyword evidence="3" id="KW-0131">Cell cycle</keyword>
<dbReference type="AlphaFoldDB" id="A0A1G8IK90"/>
<dbReference type="Proteomes" id="UP000199636">
    <property type="component" value="Unassembled WGS sequence"/>
</dbReference>
<dbReference type="RefSeq" id="WP_090263955.1">
    <property type="nucleotide sequence ID" value="NZ_FNDS01000006.1"/>
</dbReference>